<dbReference type="Proteomes" id="UP000823661">
    <property type="component" value="Unassembled WGS sequence"/>
</dbReference>
<dbReference type="GO" id="GO:0005524">
    <property type="term" value="F:ATP binding"/>
    <property type="evidence" value="ECO:0007669"/>
    <property type="project" value="UniProtKB-KW"/>
</dbReference>
<proteinExistence type="predicted"/>
<dbReference type="EMBL" id="JADIMI010000008">
    <property type="protein sequence ID" value="MBO8451370.1"/>
    <property type="molecule type" value="Genomic_DNA"/>
</dbReference>
<evidence type="ECO:0000313" key="2">
    <source>
        <dbReference type="EMBL" id="MBO8451370.1"/>
    </source>
</evidence>
<organism evidence="2 3">
    <name type="scientific">Candidatus Cryptobacteroides intestinavium</name>
    <dbReference type="NCBI Taxonomy" id="2840766"/>
    <lineage>
        <taxon>Bacteria</taxon>
        <taxon>Pseudomonadati</taxon>
        <taxon>Bacteroidota</taxon>
        <taxon>Bacteroidia</taxon>
        <taxon>Bacteroidales</taxon>
        <taxon>Candidatus Cryptobacteroides</taxon>
    </lineage>
</organism>
<name>A0A9D9ERH7_9BACT</name>
<sequence length="380" mass="44159">MENKPFIFGVATSGDNFTDREKETERLLLNFRHGVNTVLISPRRWGKTSLVQKVSRLAQSDNLKIVYIDIFSCRSDRDFYDAFASAVLKQTSSKVDEWLENIKLFLSRISPKISIGLDPMTDFSISLELNPKSSDIDEILQLPEKIAQKKGYNIVICIDEFQQIAEFKDSKTFQKRLRTVWQLQKSVSYCLFGSKKHLMNELFEKKSLPFYKFGDAIYLQKIGTPDWIDYICGRFEATGKQISEDLAEKICQRVDNHSSYVQQLAWLVWIHTDKVATEQDFEEAYQDIIDQNTPLFEKQTESLTTYQMNFLRAVIDGVHSEFTTQEVLRKYQLGSSANVSIVKRALVKKELIEIEKRQVVIPDPVMKEWLKRELHGVWGH</sequence>
<dbReference type="PANTHER" id="PTHR34301:SF8">
    <property type="entry name" value="ATPASE DOMAIN-CONTAINING PROTEIN"/>
    <property type="match status" value="1"/>
</dbReference>
<dbReference type="PANTHER" id="PTHR34301">
    <property type="entry name" value="DNA-BINDING PROTEIN-RELATED"/>
    <property type="match status" value="1"/>
</dbReference>
<dbReference type="InterPro" id="IPR011579">
    <property type="entry name" value="ATPase_dom"/>
</dbReference>
<evidence type="ECO:0000259" key="1">
    <source>
        <dbReference type="Pfam" id="PF01637"/>
    </source>
</evidence>
<dbReference type="Pfam" id="PF01637">
    <property type="entry name" value="ATPase_2"/>
    <property type="match status" value="1"/>
</dbReference>
<comment type="caution">
    <text evidence="2">The sequence shown here is derived from an EMBL/GenBank/DDBJ whole genome shotgun (WGS) entry which is preliminary data.</text>
</comment>
<evidence type="ECO:0000313" key="3">
    <source>
        <dbReference type="Proteomes" id="UP000823661"/>
    </source>
</evidence>
<dbReference type="AlphaFoldDB" id="A0A9D9ERH7"/>
<dbReference type="Gene3D" id="3.40.50.300">
    <property type="entry name" value="P-loop containing nucleotide triphosphate hydrolases"/>
    <property type="match status" value="1"/>
</dbReference>
<feature type="domain" description="ATPase" evidence="1">
    <location>
        <begin position="17"/>
        <end position="201"/>
    </location>
</feature>
<dbReference type="SUPFAM" id="SSF52540">
    <property type="entry name" value="P-loop containing nucleoside triphosphate hydrolases"/>
    <property type="match status" value="1"/>
</dbReference>
<reference evidence="2" key="2">
    <citation type="journal article" date="2021" name="PeerJ">
        <title>Extensive microbial diversity within the chicken gut microbiome revealed by metagenomics and culture.</title>
        <authorList>
            <person name="Gilroy R."/>
            <person name="Ravi A."/>
            <person name="Getino M."/>
            <person name="Pursley I."/>
            <person name="Horton D.L."/>
            <person name="Alikhan N.F."/>
            <person name="Baker D."/>
            <person name="Gharbi K."/>
            <person name="Hall N."/>
            <person name="Watson M."/>
            <person name="Adriaenssens E.M."/>
            <person name="Foster-Nyarko E."/>
            <person name="Jarju S."/>
            <person name="Secka A."/>
            <person name="Antonio M."/>
            <person name="Oren A."/>
            <person name="Chaudhuri R.R."/>
            <person name="La Ragione R."/>
            <person name="Hildebrand F."/>
            <person name="Pallen M.J."/>
        </authorList>
    </citation>
    <scope>NUCLEOTIDE SEQUENCE</scope>
    <source>
        <strain evidence="2">B1-20833</strain>
    </source>
</reference>
<keyword evidence="2" id="KW-0067">ATP-binding</keyword>
<gene>
    <name evidence="2" type="ORF">IAC06_00595</name>
</gene>
<protein>
    <submittedName>
        <fullName evidence="2">ATP-binding protein</fullName>
    </submittedName>
</protein>
<accession>A0A9D9ERH7</accession>
<reference evidence="2" key="1">
    <citation type="submission" date="2020-10" db="EMBL/GenBank/DDBJ databases">
        <authorList>
            <person name="Gilroy R."/>
        </authorList>
    </citation>
    <scope>NUCLEOTIDE SEQUENCE</scope>
    <source>
        <strain evidence="2">B1-20833</strain>
    </source>
</reference>
<keyword evidence="2" id="KW-0547">Nucleotide-binding</keyword>
<dbReference type="InterPro" id="IPR027417">
    <property type="entry name" value="P-loop_NTPase"/>
</dbReference>